<dbReference type="STRING" id="307121.GA0070620_5346"/>
<name>A0A1C3NAY7_9ACTN</name>
<evidence type="ECO:0000313" key="3">
    <source>
        <dbReference type="EMBL" id="SBV29765.1"/>
    </source>
</evidence>
<keyword evidence="2" id="KW-0812">Transmembrane</keyword>
<proteinExistence type="predicted"/>
<reference evidence="4" key="1">
    <citation type="submission" date="2016-06" db="EMBL/GenBank/DDBJ databases">
        <authorList>
            <person name="Varghese N."/>
        </authorList>
    </citation>
    <scope>NUCLEOTIDE SEQUENCE [LARGE SCALE GENOMIC DNA]</scope>
    <source>
        <strain evidence="4">DSM 45344</strain>
    </source>
</reference>
<gene>
    <name evidence="3" type="ORF">GA0070620_5346</name>
</gene>
<keyword evidence="2" id="KW-0472">Membrane</keyword>
<dbReference type="Proteomes" id="UP000199393">
    <property type="component" value="Chromosome I"/>
</dbReference>
<organism evidence="3 4">
    <name type="scientific">Micromonospora krabiensis</name>
    <dbReference type="NCBI Taxonomy" id="307121"/>
    <lineage>
        <taxon>Bacteria</taxon>
        <taxon>Bacillati</taxon>
        <taxon>Actinomycetota</taxon>
        <taxon>Actinomycetes</taxon>
        <taxon>Micromonosporales</taxon>
        <taxon>Micromonosporaceae</taxon>
        <taxon>Micromonospora</taxon>
    </lineage>
</organism>
<dbReference type="AlphaFoldDB" id="A0A1C3NAY7"/>
<dbReference type="EMBL" id="LT598496">
    <property type="protein sequence ID" value="SBV29765.1"/>
    <property type="molecule type" value="Genomic_DNA"/>
</dbReference>
<feature type="region of interest" description="Disordered" evidence="1">
    <location>
        <begin position="44"/>
        <end position="64"/>
    </location>
</feature>
<keyword evidence="4" id="KW-1185">Reference proteome</keyword>
<sequence length="64" mass="6241">MVGDVGPGGAVRELVLVLAVAVAGLLLAMVAAFTPWHATPAGPAPAGLVELRSPGEVPDATRAG</sequence>
<keyword evidence="2" id="KW-1133">Transmembrane helix</keyword>
<feature type="transmembrane region" description="Helical" evidence="2">
    <location>
        <begin position="14"/>
        <end position="33"/>
    </location>
</feature>
<accession>A0A1C3NAY7</accession>
<dbReference type="PATRIC" id="fig|307121.4.peg.5450"/>
<evidence type="ECO:0000313" key="4">
    <source>
        <dbReference type="Proteomes" id="UP000199393"/>
    </source>
</evidence>
<evidence type="ECO:0000256" key="1">
    <source>
        <dbReference type="SAM" id="MobiDB-lite"/>
    </source>
</evidence>
<protein>
    <submittedName>
        <fullName evidence="3">Uncharacterized protein</fullName>
    </submittedName>
</protein>
<evidence type="ECO:0000256" key="2">
    <source>
        <dbReference type="SAM" id="Phobius"/>
    </source>
</evidence>
<dbReference type="RefSeq" id="WP_091599407.1">
    <property type="nucleotide sequence ID" value="NZ_JBHRWG010000002.1"/>
</dbReference>